<evidence type="ECO:0000313" key="3">
    <source>
        <dbReference type="Proteomes" id="UP000320580"/>
    </source>
</evidence>
<organism evidence="2 3">
    <name type="scientific">Streptomyces qinzhouensis</name>
    <dbReference type="NCBI Taxonomy" id="2599401"/>
    <lineage>
        <taxon>Bacteria</taxon>
        <taxon>Bacillati</taxon>
        <taxon>Actinomycetota</taxon>
        <taxon>Actinomycetes</taxon>
        <taxon>Kitasatosporales</taxon>
        <taxon>Streptomycetaceae</taxon>
        <taxon>Streptomyces</taxon>
    </lineage>
</organism>
<proteinExistence type="predicted"/>
<accession>A0A5B8JG53</accession>
<dbReference type="Proteomes" id="UP000320580">
    <property type="component" value="Chromosome"/>
</dbReference>
<dbReference type="InterPro" id="IPR036736">
    <property type="entry name" value="ACP-like_sf"/>
</dbReference>
<sequence>MNSIDDFIRILRDELGLAVESDDLRRGLDDVNGWDSVHLLALVTVLERVTGTRVSLPDALEATSLEQLYTVVSGRRPSPAS</sequence>
<dbReference type="SUPFAM" id="SSF47336">
    <property type="entry name" value="ACP-like"/>
    <property type="match status" value="1"/>
</dbReference>
<keyword evidence="3" id="KW-1185">Reference proteome</keyword>
<dbReference type="KEGG" id="sqz:FQU76_32410"/>
<dbReference type="EMBL" id="CP042266">
    <property type="protein sequence ID" value="QDY80446.1"/>
    <property type="molecule type" value="Genomic_DNA"/>
</dbReference>
<dbReference type="Gene3D" id="1.10.1200.10">
    <property type="entry name" value="ACP-like"/>
    <property type="match status" value="1"/>
</dbReference>
<dbReference type="RefSeq" id="WP_146483840.1">
    <property type="nucleotide sequence ID" value="NZ_CP042266.1"/>
</dbReference>
<evidence type="ECO:0000259" key="1">
    <source>
        <dbReference type="PROSITE" id="PS50075"/>
    </source>
</evidence>
<dbReference type="Pfam" id="PF00550">
    <property type="entry name" value="PP-binding"/>
    <property type="match status" value="1"/>
</dbReference>
<gene>
    <name evidence="2" type="ORF">FQU76_32410</name>
</gene>
<reference evidence="2 3" key="1">
    <citation type="submission" date="2019-07" db="EMBL/GenBank/DDBJ databases">
        <authorList>
            <person name="Zhu P."/>
        </authorList>
    </citation>
    <scope>NUCLEOTIDE SEQUENCE [LARGE SCALE GENOMIC DNA]</scope>
    <source>
        <strain evidence="2 3">SSL-25</strain>
    </source>
</reference>
<name>A0A5B8JG53_9ACTN</name>
<dbReference type="OrthoDB" id="4257495at2"/>
<evidence type="ECO:0000313" key="2">
    <source>
        <dbReference type="EMBL" id="QDY80446.1"/>
    </source>
</evidence>
<dbReference type="InterPro" id="IPR009081">
    <property type="entry name" value="PP-bd_ACP"/>
</dbReference>
<dbReference type="AlphaFoldDB" id="A0A5B8JG53"/>
<feature type="domain" description="Carrier" evidence="1">
    <location>
        <begin position="1"/>
        <end position="76"/>
    </location>
</feature>
<dbReference type="PROSITE" id="PS50075">
    <property type="entry name" value="CARRIER"/>
    <property type="match status" value="1"/>
</dbReference>
<protein>
    <submittedName>
        <fullName evidence="2">Acyl carrier protein</fullName>
    </submittedName>
</protein>